<dbReference type="Proteomes" id="UP001195483">
    <property type="component" value="Unassembled WGS sequence"/>
</dbReference>
<comment type="caution">
    <text evidence="2">The sequence shown here is derived from an EMBL/GenBank/DDBJ whole genome shotgun (WGS) entry which is preliminary data.</text>
</comment>
<accession>A0AAE0TAP4</accession>
<sequence>MILKRHSDFRAFYLLLAAASMLLVLACTKNDKDSEGDVTGNELMYEISPKIDMSDGISQAEYDNINGNIEVKTGVDVQIVWRVEFIRELTGVLLKTEEGKGTTDATDAVGGEKVKEQSMRTQKTCVEAKKTDFCNCYCAAKHVRSGY</sequence>
<evidence type="ECO:0000313" key="2">
    <source>
        <dbReference type="EMBL" id="KAK3606892.1"/>
    </source>
</evidence>
<dbReference type="EMBL" id="JAEAOA010001141">
    <property type="protein sequence ID" value="KAK3606892.1"/>
    <property type="molecule type" value="Genomic_DNA"/>
</dbReference>
<keyword evidence="3" id="KW-1185">Reference proteome</keyword>
<reference evidence="2" key="1">
    <citation type="journal article" date="2021" name="Genome Biol. Evol.">
        <title>A High-Quality Reference Genome for a Parasitic Bivalve with Doubly Uniparental Inheritance (Bivalvia: Unionida).</title>
        <authorList>
            <person name="Smith C.H."/>
        </authorList>
    </citation>
    <scope>NUCLEOTIDE SEQUENCE</scope>
    <source>
        <strain evidence="2">CHS0354</strain>
    </source>
</reference>
<feature type="signal peptide" evidence="1">
    <location>
        <begin position="1"/>
        <end position="26"/>
    </location>
</feature>
<name>A0AAE0TAP4_9BIVA</name>
<keyword evidence="1" id="KW-0732">Signal</keyword>
<evidence type="ECO:0000313" key="3">
    <source>
        <dbReference type="Proteomes" id="UP001195483"/>
    </source>
</evidence>
<reference evidence="2" key="3">
    <citation type="submission" date="2023-05" db="EMBL/GenBank/DDBJ databases">
        <authorList>
            <person name="Smith C.H."/>
        </authorList>
    </citation>
    <scope>NUCLEOTIDE SEQUENCE</scope>
    <source>
        <strain evidence="2">CHS0354</strain>
        <tissue evidence="2">Mantle</tissue>
    </source>
</reference>
<protein>
    <submittedName>
        <fullName evidence="2">Uncharacterized protein</fullName>
    </submittedName>
</protein>
<dbReference type="PROSITE" id="PS51257">
    <property type="entry name" value="PROKAR_LIPOPROTEIN"/>
    <property type="match status" value="1"/>
</dbReference>
<dbReference type="AlphaFoldDB" id="A0AAE0TAP4"/>
<organism evidence="2 3">
    <name type="scientific">Potamilus streckersoni</name>
    <dbReference type="NCBI Taxonomy" id="2493646"/>
    <lineage>
        <taxon>Eukaryota</taxon>
        <taxon>Metazoa</taxon>
        <taxon>Spiralia</taxon>
        <taxon>Lophotrochozoa</taxon>
        <taxon>Mollusca</taxon>
        <taxon>Bivalvia</taxon>
        <taxon>Autobranchia</taxon>
        <taxon>Heteroconchia</taxon>
        <taxon>Palaeoheterodonta</taxon>
        <taxon>Unionida</taxon>
        <taxon>Unionoidea</taxon>
        <taxon>Unionidae</taxon>
        <taxon>Ambleminae</taxon>
        <taxon>Lampsilini</taxon>
        <taxon>Potamilus</taxon>
    </lineage>
</organism>
<evidence type="ECO:0000256" key="1">
    <source>
        <dbReference type="SAM" id="SignalP"/>
    </source>
</evidence>
<gene>
    <name evidence="2" type="ORF">CHS0354_018486</name>
</gene>
<reference evidence="2" key="2">
    <citation type="journal article" date="2021" name="Genome Biol. Evol.">
        <title>Developing a high-quality reference genome for a parasitic bivalve with doubly uniparental inheritance (Bivalvia: Unionida).</title>
        <authorList>
            <person name="Smith C.H."/>
        </authorList>
    </citation>
    <scope>NUCLEOTIDE SEQUENCE</scope>
    <source>
        <strain evidence="2">CHS0354</strain>
        <tissue evidence="2">Mantle</tissue>
    </source>
</reference>
<feature type="chain" id="PRO_5042174386" evidence="1">
    <location>
        <begin position="27"/>
        <end position="147"/>
    </location>
</feature>
<proteinExistence type="predicted"/>